<protein>
    <submittedName>
        <fullName evidence="1">Histidine phosphatase family protein</fullName>
    </submittedName>
</protein>
<reference evidence="2" key="1">
    <citation type="journal article" date="2019" name="Int. J. Syst. Evol. Microbiol.">
        <title>The Global Catalogue of Microorganisms (GCM) 10K type strain sequencing project: providing services to taxonomists for standard genome sequencing and annotation.</title>
        <authorList>
            <consortium name="The Broad Institute Genomics Platform"/>
            <consortium name="The Broad Institute Genome Sequencing Center for Infectious Disease"/>
            <person name="Wu L."/>
            <person name="Ma J."/>
        </authorList>
    </citation>
    <scope>NUCLEOTIDE SEQUENCE [LARGE SCALE GENOMIC DNA]</scope>
    <source>
        <strain evidence="2">JCM 16034</strain>
    </source>
</reference>
<dbReference type="EMBL" id="BAAAQW010000008">
    <property type="protein sequence ID" value="GAA2201939.1"/>
    <property type="molecule type" value="Genomic_DNA"/>
</dbReference>
<comment type="caution">
    <text evidence="1">The sequence shown here is derived from an EMBL/GenBank/DDBJ whole genome shotgun (WGS) entry which is preliminary data.</text>
</comment>
<gene>
    <name evidence="1" type="ORF">GCM10009849_28350</name>
</gene>
<dbReference type="InterPro" id="IPR050275">
    <property type="entry name" value="PGM_Phosphatase"/>
</dbReference>
<dbReference type="InterPro" id="IPR029033">
    <property type="entry name" value="His_PPase_superfam"/>
</dbReference>
<keyword evidence="2" id="KW-1185">Reference proteome</keyword>
<accession>A0ABP5NR50</accession>
<dbReference type="SUPFAM" id="SSF53254">
    <property type="entry name" value="Phosphoglycerate mutase-like"/>
    <property type="match status" value="1"/>
</dbReference>
<dbReference type="Gene3D" id="3.40.50.1240">
    <property type="entry name" value="Phosphoglycerate mutase-like"/>
    <property type="match status" value="1"/>
</dbReference>
<organism evidence="1 2">
    <name type="scientific">Sinomonas flava</name>
    <dbReference type="NCBI Taxonomy" id="496857"/>
    <lineage>
        <taxon>Bacteria</taxon>
        <taxon>Bacillati</taxon>
        <taxon>Actinomycetota</taxon>
        <taxon>Actinomycetes</taxon>
        <taxon>Micrococcales</taxon>
        <taxon>Micrococcaceae</taxon>
        <taxon>Sinomonas</taxon>
    </lineage>
</organism>
<evidence type="ECO:0000313" key="2">
    <source>
        <dbReference type="Proteomes" id="UP001500432"/>
    </source>
</evidence>
<sequence length="253" mass="27457">MGVIVLPFVELASLAEPAISLPPATFEKLDVMPTSTVHLLRHGEVHNPARVLYGRLPDFHLSALGREMAECLAEHFVRQAHDGARFVLLAASPLTRAQETAAPTAAALGLEVETEPRIIEAENHFEGLRVTKGELLRPRHWRYLVNPLRPSWGEPYEEQAARVLGAVADAARVAVERGGNGAEAILVAHQLPIWAARLKAEGRRLAHDPRRRECTLTSVTSLDVDADTGAVIRVRYSEPAARLLPGAASTPGA</sequence>
<dbReference type="PANTHER" id="PTHR48100">
    <property type="entry name" value="BROAD-SPECIFICITY PHOSPHATASE YOR283W-RELATED"/>
    <property type="match status" value="1"/>
</dbReference>
<dbReference type="PANTHER" id="PTHR48100:SF51">
    <property type="entry name" value="PHOSPHOGLYCERATE MUTASE"/>
    <property type="match status" value="1"/>
</dbReference>
<evidence type="ECO:0000313" key="1">
    <source>
        <dbReference type="EMBL" id="GAA2201939.1"/>
    </source>
</evidence>
<dbReference type="InterPro" id="IPR013078">
    <property type="entry name" value="His_Pase_superF_clade-1"/>
</dbReference>
<name>A0ABP5NR50_9MICC</name>
<dbReference type="Pfam" id="PF00300">
    <property type="entry name" value="His_Phos_1"/>
    <property type="match status" value="1"/>
</dbReference>
<dbReference type="Proteomes" id="UP001500432">
    <property type="component" value="Unassembled WGS sequence"/>
</dbReference>
<dbReference type="CDD" id="cd07067">
    <property type="entry name" value="HP_PGM_like"/>
    <property type="match status" value="1"/>
</dbReference>
<proteinExistence type="predicted"/>
<dbReference type="SMART" id="SM00855">
    <property type="entry name" value="PGAM"/>
    <property type="match status" value="1"/>
</dbReference>